<feature type="region of interest" description="Disordered" evidence="1">
    <location>
        <begin position="1"/>
        <end position="64"/>
    </location>
</feature>
<evidence type="ECO:0000313" key="3">
    <source>
        <dbReference type="Proteomes" id="UP000305948"/>
    </source>
</evidence>
<evidence type="ECO:0000313" key="2">
    <source>
        <dbReference type="EMBL" id="TFK47486.1"/>
    </source>
</evidence>
<keyword evidence="3" id="KW-1185">Reference proteome</keyword>
<feature type="compositionally biased region" description="Basic and acidic residues" evidence="1">
    <location>
        <begin position="11"/>
        <end position="26"/>
    </location>
</feature>
<sequence>MRELTALSSHAYERGRTAQLQEERAVSGKPQSQSEVSPEVPYAPLKCQRRRRDPNPPSVSAVSWEAQPVPRTVAADIPSTSSTVAAMFSKLRPRRNARRAGHKGRR</sequence>
<name>A0A5C3MSS4_9AGAM</name>
<dbReference type="AlphaFoldDB" id="A0A5C3MSS4"/>
<dbReference type="EMBL" id="ML213523">
    <property type="protein sequence ID" value="TFK47486.1"/>
    <property type="molecule type" value="Genomic_DNA"/>
</dbReference>
<protein>
    <submittedName>
        <fullName evidence="2">Uncharacterized protein</fullName>
    </submittedName>
</protein>
<organism evidence="2 3">
    <name type="scientific">Heliocybe sulcata</name>
    <dbReference type="NCBI Taxonomy" id="5364"/>
    <lineage>
        <taxon>Eukaryota</taxon>
        <taxon>Fungi</taxon>
        <taxon>Dikarya</taxon>
        <taxon>Basidiomycota</taxon>
        <taxon>Agaricomycotina</taxon>
        <taxon>Agaricomycetes</taxon>
        <taxon>Gloeophyllales</taxon>
        <taxon>Gloeophyllaceae</taxon>
        <taxon>Heliocybe</taxon>
    </lineage>
</organism>
<feature type="compositionally biased region" description="Basic residues" evidence="1">
    <location>
        <begin position="91"/>
        <end position="106"/>
    </location>
</feature>
<gene>
    <name evidence="2" type="ORF">OE88DRAFT_1665628</name>
</gene>
<feature type="region of interest" description="Disordered" evidence="1">
    <location>
        <begin position="84"/>
        <end position="106"/>
    </location>
</feature>
<accession>A0A5C3MSS4</accession>
<reference evidence="2 3" key="1">
    <citation type="journal article" date="2019" name="Nat. Ecol. Evol.">
        <title>Megaphylogeny resolves global patterns of mushroom evolution.</title>
        <authorList>
            <person name="Varga T."/>
            <person name="Krizsan K."/>
            <person name="Foldi C."/>
            <person name="Dima B."/>
            <person name="Sanchez-Garcia M."/>
            <person name="Sanchez-Ramirez S."/>
            <person name="Szollosi G.J."/>
            <person name="Szarkandi J.G."/>
            <person name="Papp V."/>
            <person name="Albert L."/>
            <person name="Andreopoulos W."/>
            <person name="Angelini C."/>
            <person name="Antonin V."/>
            <person name="Barry K.W."/>
            <person name="Bougher N.L."/>
            <person name="Buchanan P."/>
            <person name="Buyck B."/>
            <person name="Bense V."/>
            <person name="Catcheside P."/>
            <person name="Chovatia M."/>
            <person name="Cooper J."/>
            <person name="Damon W."/>
            <person name="Desjardin D."/>
            <person name="Finy P."/>
            <person name="Geml J."/>
            <person name="Haridas S."/>
            <person name="Hughes K."/>
            <person name="Justo A."/>
            <person name="Karasinski D."/>
            <person name="Kautmanova I."/>
            <person name="Kiss B."/>
            <person name="Kocsube S."/>
            <person name="Kotiranta H."/>
            <person name="LaButti K.M."/>
            <person name="Lechner B.E."/>
            <person name="Liimatainen K."/>
            <person name="Lipzen A."/>
            <person name="Lukacs Z."/>
            <person name="Mihaltcheva S."/>
            <person name="Morgado L.N."/>
            <person name="Niskanen T."/>
            <person name="Noordeloos M.E."/>
            <person name="Ohm R.A."/>
            <person name="Ortiz-Santana B."/>
            <person name="Ovrebo C."/>
            <person name="Racz N."/>
            <person name="Riley R."/>
            <person name="Savchenko A."/>
            <person name="Shiryaev A."/>
            <person name="Soop K."/>
            <person name="Spirin V."/>
            <person name="Szebenyi C."/>
            <person name="Tomsovsky M."/>
            <person name="Tulloss R.E."/>
            <person name="Uehling J."/>
            <person name="Grigoriev I.V."/>
            <person name="Vagvolgyi C."/>
            <person name="Papp T."/>
            <person name="Martin F.M."/>
            <person name="Miettinen O."/>
            <person name="Hibbett D.S."/>
            <person name="Nagy L.G."/>
        </authorList>
    </citation>
    <scope>NUCLEOTIDE SEQUENCE [LARGE SCALE GENOMIC DNA]</scope>
    <source>
        <strain evidence="2 3">OMC1185</strain>
    </source>
</reference>
<evidence type="ECO:0000256" key="1">
    <source>
        <dbReference type="SAM" id="MobiDB-lite"/>
    </source>
</evidence>
<proteinExistence type="predicted"/>
<dbReference type="Proteomes" id="UP000305948">
    <property type="component" value="Unassembled WGS sequence"/>
</dbReference>